<name>A0AAN8NSW9_POLSC</name>
<accession>A0AAN8NSW9</accession>
<dbReference type="FunFam" id="3.40.50.10480:FF:000002">
    <property type="entry name" value="Ribosome production factor 1"/>
    <property type="match status" value="1"/>
</dbReference>
<dbReference type="GO" id="GO:0042134">
    <property type="term" value="F:rRNA primary transcript binding"/>
    <property type="evidence" value="ECO:0007669"/>
    <property type="project" value="InterPro"/>
</dbReference>
<evidence type="ECO:0000313" key="4">
    <source>
        <dbReference type="Proteomes" id="UP001372834"/>
    </source>
</evidence>
<dbReference type="GO" id="GO:0030687">
    <property type="term" value="C:preribosome, large subunit precursor"/>
    <property type="evidence" value="ECO:0007669"/>
    <property type="project" value="TreeGrafter"/>
</dbReference>
<gene>
    <name evidence="3" type="ORF">RUM43_006252</name>
</gene>
<dbReference type="GO" id="GO:0000470">
    <property type="term" value="P:maturation of LSU-rRNA"/>
    <property type="evidence" value="ECO:0007669"/>
    <property type="project" value="TreeGrafter"/>
</dbReference>
<dbReference type="InterPro" id="IPR044281">
    <property type="entry name" value="IMP4/RPF1"/>
</dbReference>
<dbReference type="Proteomes" id="UP001372834">
    <property type="component" value="Unassembled WGS sequence"/>
</dbReference>
<dbReference type="EMBL" id="JAWJWE010000037">
    <property type="protein sequence ID" value="KAK6625953.1"/>
    <property type="molecule type" value="Genomic_DNA"/>
</dbReference>
<proteinExistence type="predicted"/>
<evidence type="ECO:0000259" key="2">
    <source>
        <dbReference type="PROSITE" id="PS50833"/>
    </source>
</evidence>
<dbReference type="PANTHER" id="PTHR22734">
    <property type="entry name" value="U3 SMALL NUCLEOLAR RIBONUCLEOPROTEIN PROTEIN IMP4"/>
    <property type="match status" value="1"/>
</dbReference>
<organism evidence="3 4">
    <name type="scientific">Polyplax serrata</name>
    <name type="common">Common mouse louse</name>
    <dbReference type="NCBI Taxonomy" id="468196"/>
    <lineage>
        <taxon>Eukaryota</taxon>
        <taxon>Metazoa</taxon>
        <taxon>Ecdysozoa</taxon>
        <taxon>Arthropoda</taxon>
        <taxon>Hexapoda</taxon>
        <taxon>Insecta</taxon>
        <taxon>Pterygota</taxon>
        <taxon>Neoptera</taxon>
        <taxon>Paraneoptera</taxon>
        <taxon>Psocodea</taxon>
        <taxon>Troctomorpha</taxon>
        <taxon>Phthiraptera</taxon>
        <taxon>Anoplura</taxon>
        <taxon>Polyplacidae</taxon>
        <taxon>Polyplax</taxon>
    </lineage>
</organism>
<reference evidence="3 4" key="1">
    <citation type="submission" date="2023-10" db="EMBL/GenBank/DDBJ databases">
        <title>Genomes of two closely related lineages of the louse Polyplax serrata with different host specificities.</title>
        <authorList>
            <person name="Martinu J."/>
            <person name="Tarabai H."/>
            <person name="Stefka J."/>
            <person name="Hypsa V."/>
        </authorList>
    </citation>
    <scope>NUCLEOTIDE SEQUENCE [LARGE SCALE GENOMIC DNA]</scope>
    <source>
        <strain evidence="3">HR10_N</strain>
    </source>
</reference>
<comment type="caution">
    <text evidence="3">The sequence shown here is derived from an EMBL/GenBank/DDBJ whole genome shotgun (WGS) entry which is preliminary data.</text>
</comment>
<dbReference type="Gene3D" id="3.40.50.10480">
    <property type="entry name" value="Probable brix-domain ribosomal biogenesis protein"/>
    <property type="match status" value="1"/>
</dbReference>
<dbReference type="Pfam" id="PF04427">
    <property type="entry name" value="Brix"/>
    <property type="match status" value="1"/>
</dbReference>
<dbReference type="PANTHER" id="PTHR22734:SF3">
    <property type="entry name" value="RIBOSOME PRODUCTION FACTOR 1"/>
    <property type="match status" value="1"/>
</dbReference>
<evidence type="ECO:0000256" key="1">
    <source>
        <dbReference type="SAM" id="MobiDB-lite"/>
    </source>
</evidence>
<sequence length="294" mass="34919">MGKVKTRKQRMGEVKERNSLRQKRKKERKAAEMEGQPKQKPKTIESMRVKDETMIGSLDDEDNLEVACDLNYDEFRDYFQKAYIPKVLITTSDNPGAKTRRFCKELTRIIPNSLAKYRSRMSVKKMVKAATDRNFSDIIIINEDQKKPNGLLLIHLPDGPTAHFRLSNVRLSNELGKSHKQMSEYRPEVILNNFHTRLGFTISRMLAAIFHYDPEFKGRRCVTFHNQRDYIFFRHHRYMFTEKAKPRLMELGPRFTLKLRSLQFGTFDTKTGEYEWIIQGRRHEMETSRRKFFL</sequence>
<feature type="region of interest" description="Disordered" evidence="1">
    <location>
        <begin position="1"/>
        <end position="45"/>
    </location>
</feature>
<protein>
    <recommendedName>
        <fullName evidence="2">Brix domain-containing protein</fullName>
    </recommendedName>
</protein>
<dbReference type="AlphaFoldDB" id="A0AAN8NSW9"/>
<dbReference type="GO" id="GO:0005730">
    <property type="term" value="C:nucleolus"/>
    <property type="evidence" value="ECO:0007669"/>
    <property type="project" value="TreeGrafter"/>
</dbReference>
<dbReference type="InterPro" id="IPR007109">
    <property type="entry name" value="Brix"/>
</dbReference>
<evidence type="ECO:0000313" key="3">
    <source>
        <dbReference type="EMBL" id="KAK6625953.1"/>
    </source>
</evidence>
<dbReference type="SUPFAM" id="SSF52954">
    <property type="entry name" value="Class II aaRS ABD-related"/>
    <property type="match status" value="1"/>
</dbReference>
<feature type="compositionally biased region" description="Basic and acidic residues" evidence="1">
    <location>
        <begin position="29"/>
        <end position="45"/>
    </location>
</feature>
<dbReference type="SMART" id="SM00879">
    <property type="entry name" value="Brix"/>
    <property type="match status" value="1"/>
</dbReference>
<feature type="domain" description="Brix" evidence="2">
    <location>
        <begin position="85"/>
        <end position="268"/>
    </location>
</feature>
<feature type="compositionally biased region" description="Basic and acidic residues" evidence="1">
    <location>
        <begin position="10"/>
        <end position="19"/>
    </location>
</feature>
<dbReference type="PROSITE" id="PS50833">
    <property type="entry name" value="BRIX"/>
    <property type="match status" value="1"/>
</dbReference>
<dbReference type="GO" id="GO:0000460">
    <property type="term" value="P:maturation of 5.8S rRNA"/>
    <property type="evidence" value="ECO:0007669"/>
    <property type="project" value="TreeGrafter"/>
</dbReference>